<dbReference type="InterPro" id="IPR000847">
    <property type="entry name" value="LysR_HTH_N"/>
</dbReference>
<gene>
    <name evidence="6" type="ORF">COR51_02990</name>
</gene>
<evidence type="ECO:0000256" key="3">
    <source>
        <dbReference type="ARBA" id="ARBA00023125"/>
    </source>
</evidence>
<evidence type="ECO:0000256" key="4">
    <source>
        <dbReference type="ARBA" id="ARBA00023163"/>
    </source>
</evidence>
<dbReference type="InterPro" id="IPR005119">
    <property type="entry name" value="LysR_subst-bd"/>
</dbReference>
<dbReference type="InterPro" id="IPR036390">
    <property type="entry name" value="WH_DNA-bd_sf"/>
</dbReference>
<evidence type="ECO:0000256" key="1">
    <source>
        <dbReference type="ARBA" id="ARBA00009437"/>
    </source>
</evidence>
<dbReference type="Pfam" id="PF00126">
    <property type="entry name" value="HTH_1"/>
    <property type="match status" value="1"/>
</dbReference>
<keyword evidence="7" id="KW-1185">Reference proteome</keyword>
<dbReference type="Gene3D" id="1.10.10.10">
    <property type="entry name" value="Winged helix-like DNA-binding domain superfamily/Winged helix DNA-binding domain"/>
    <property type="match status" value="1"/>
</dbReference>
<evidence type="ECO:0000313" key="6">
    <source>
        <dbReference type="EMBL" id="PRQ69576.1"/>
    </source>
</evidence>
<reference evidence="6 7" key="1">
    <citation type="submission" date="2018-03" db="EMBL/GenBank/DDBJ databases">
        <title>Genetic Diversity and Phenotypic Plasticity of AHL Mediated Quorum Sensing in Environmental Strains of Vibrio mediterranei.</title>
        <authorList>
            <person name="Lantoine F."/>
            <person name="Vouve F."/>
        </authorList>
    </citation>
    <scope>NUCLEOTIDE SEQUENCE [LARGE SCALE GENOMIC DNA]</scope>
    <source>
        <strain evidence="6 7">17LN0615E</strain>
    </source>
</reference>
<dbReference type="Gene3D" id="3.40.190.10">
    <property type="entry name" value="Periplasmic binding protein-like II"/>
    <property type="match status" value="2"/>
</dbReference>
<comment type="caution">
    <text evidence="6">The sequence shown here is derived from an EMBL/GenBank/DDBJ whole genome shotgun (WGS) entry which is preliminary data.</text>
</comment>
<dbReference type="CDD" id="cd05466">
    <property type="entry name" value="PBP2_LTTR_substrate"/>
    <property type="match status" value="1"/>
</dbReference>
<dbReference type="SUPFAM" id="SSF46785">
    <property type="entry name" value="Winged helix' DNA-binding domain"/>
    <property type="match status" value="1"/>
</dbReference>
<keyword evidence="4" id="KW-0804">Transcription</keyword>
<proteinExistence type="inferred from homology"/>
<comment type="similarity">
    <text evidence="1">Belongs to the LysR transcriptional regulatory family.</text>
</comment>
<dbReference type="EMBL" id="NWTN01000001">
    <property type="protein sequence ID" value="PRQ69576.1"/>
    <property type="molecule type" value="Genomic_DNA"/>
</dbReference>
<dbReference type="Pfam" id="PF03466">
    <property type="entry name" value="LysR_substrate"/>
    <property type="match status" value="1"/>
</dbReference>
<sequence length="309" mass="35066">MSMDNLDFRSIKVILNLYKTRNTYVTAEELDLSQSAVARILAKCRHALNEPLFIRSGNQLSPTAFTEALVEKLPSLLNGIEEIVATKTEFDPKQLTGRYQIFLNRQSQLIYGRTLFELLRRDAPKASWYIKGWDSTSAEQLLDDRAVIGVNYYSSSLPNSICQETLADEVFVLLAHEDHPLHRLDNITNEELSEYDFVSLALPFIDEKSLYLDSVLQEIGVEGNIALQTDNLMFAMQVAENMGLLLLSTIDVANYPNTTLKPLKYETDKKYLPDSAIVCTYARKNRNKPMVKWIKSIFAEVAALYPPPS</sequence>
<keyword evidence="3" id="KW-0238">DNA-binding</keyword>
<dbReference type="PANTHER" id="PTHR30118">
    <property type="entry name" value="HTH-TYPE TRANSCRIPTIONAL REGULATOR LEUO-RELATED"/>
    <property type="match status" value="1"/>
</dbReference>
<dbReference type="Proteomes" id="UP000238163">
    <property type="component" value="Unassembled WGS sequence"/>
</dbReference>
<evidence type="ECO:0000259" key="5">
    <source>
        <dbReference type="PROSITE" id="PS50931"/>
    </source>
</evidence>
<name>A0ABX5DMU2_9VIBR</name>
<feature type="domain" description="HTH lysR-type" evidence="5">
    <location>
        <begin position="6"/>
        <end position="63"/>
    </location>
</feature>
<evidence type="ECO:0000313" key="7">
    <source>
        <dbReference type="Proteomes" id="UP000238163"/>
    </source>
</evidence>
<accession>A0ABX5DMU2</accession>
<protein>
    <recommendedName>
        <fullName evidence="5">HTH lysR-type domain-containing protein</fullName>
    </recommendedName>
</protein>
<dbReference type="SUPFAM" id="SSF53850">
    <property type="entry name" value="Periplasmic binding protein-like II"/>
    <property type="match status" value="1"/>
</dbReference>
<dbReference type="InterPro" id="IPR050389">
    <property type="entry name" value="LysR-type_TF"/>
</dbReference>
<organism evidence="6 7">
    <name type="scientific">Vibrio mediterranei</name>
    <dbReference type="NCBI Taxonomy" id="689"/>
    <lineage>
        <taxon>Bacteria</taxon>
        <taxon>Pseudomonadati</taxon>
        <taxon>Pseudomonadota</taxon>
        <taxon>Gammaproteobacteria</taxon>
        <taxon>Vibrionales</taxon>
        <taxon>Vibrionaceae</taxon>
        <taxon>Vibrio</taxon>
    </lineage>
</organism>
<dbReference type="InterPro" id="IPR036388">
    <property type="entry name" value="WH-like_DNA-bd_sf"/>
</dbReference>
<keyword evidence="2" id="KW-0805">Transcription regulation</keyword>
<dbReference type="PANTHER" id="PTHR30118:SF15">
    <property type="entry name" value="TRANSCRIPTIONAL REGULATORY PROTEIN"/>
    <property type="match status" value="1"/>
</dbReference>
<dbReference type="RefSeq" id="WP_096441611.1">
    <property type="nucleotide sequence ID" value="NZ_NWTN01000001.1"/>
</dbReference>
<dbReference type="PROSITE" id="PS50931">
    <property type="entry name" value="HTH_LYSR"/>
    <property type="match status" value="1"/>
</dbReference>
<evidence type="ECO:0000256" key="2">
    <source>
        <dbReference type="ARBA" id="ARBA00023015"/>
    </source>
</evidence>